<sequence length="113" mass="12692">MTVPRVEHGPCRDITRPTHAPHGRASLCGRARWALRDFIERSRDAEVAVVYYASHGIEVDGVNYLVPIDAALERDTDIYDEALSLDRVLIAIEPATKLRLVVLDACRDSQDEH</sequence>
<dbReference type="SUPFAM" id="SSF52129">
    <property type="entry name" value="Caspase-like"/>
    <property type="match status" value="1"/>
</dbReference>
<evidence type="ECO:0000259" key="1">
    <source>
        <dbReference type="Pfam" id="PF00656"/>
    </source>
</evidence>
<comment type="caution">
    <text evidence="2">The sequence shown here is derived from an EMBL/GenBank/DDBJ whole genome shotgun (WGS) entry which is preliminary data.</text>
</comment>
<keyword evidence="3" id="KW-1185">Reference proteome</keyword>
<protein>
    <submittedName>
        <fullName evidence="2">Caspase family protein</fullName>
    </submittedName>
</protein>
<dbReference type="PANTHER" id="PTHR22576">
    <property type="entry name" value="MUCOSA ASSOCIATED LYMPHOID TISSUE LYMPHOMA TRANSLOCATION PROTEIN 1/PARACASPASE"/>
    <property type="match status" value="1"/>
</dbReference>
<reference evidence="2 3" key="1">
    <citation type="submission" date="2020-07" db="EMBL/GenBank/DDBJ databases">
        <title>Bradyrhizobium diversity isolated from nodules of indigenous legumes of Western Australia.</title>
        <authorList>
            <person name="Klepa M.S."/>
        </authorList>
    </citation>
    <scope>NUCLEOTIDE SEQUENCE [LARGE SCALE GENOMIC DNA]</scope>
    <source>
        <strain evidence="2 3">CNPSo 4019</strain>
    </source>
</reference>
<gene>
    <name evidence="2" type="ORF">H1B27_35815</name>
</gene>
<evidence type="ECO:0000313" key="3">
    <source>
        <dbReference type="Proteomes" id="UP001194539"/>
    </source>
</evidence>
<dbReference type="InterPro" id="IPR029030">
    <property type="entry name" value="Caspase-like_dom_sf"/>
</dbReference>
<evidence type="ECO:0000313" key="2">
    <source>
        <dbReference type="EMBL" id="MBH5391606.1"/>
    </source>
</evidence>
<organism evidence="2 3">
    <name type="scientific">Bradyrhizobium diversitatis</name>
    <dbReference type="NCBI Taxonomy" id="2755406"/>
    <lineage>
        <taxon>Bacteria</taxon>
        <taxon>Pseudomonadati</taxon>
        <taxon>Pseudomonadota</taxon>
        <taxon>Alphaproteobacteria</taxon>
        <taxon>Hyphomicrobiales</taxon>
        <taxon>Nitrobacteraceae</taxon>
        <taxon>Bradyrhizobium</taxon>
    </lineage>
</organism>
<dbReference type="InterPro" id="IPR011600">
    <property type="entry name" value="Pept_C14_caspase"/>
</dbReference>
<dbReference type="Pfam" id="PF00656">
    <property type="entry name" value="Peptidase_C14"/>
    <property type="match status" value="1"/>
</dbReference>
<name>A0ABS0PE80_9BRAD</name>
<dbReference type="EMBL" id="JACEGD010000052">
    <property type="protein sequence ID" value="MBH5391606.1"/>
    <property type="molecule type" value="Genomic_DNA"/>
</dbReference>
<accession>A0ABS0PE80</accession>
<dbReference type="InterPro" id="IPR052039">
    <property type="entry name" value="Caspase-related_regulators"/>
</dbReference>
<dbReference type="Proteomes" id="UP001194539">
    <property type="component" value="Unassembled WGS sequence"/>
</dbReference>
<proteinExistence type="predicted"/>
<feature type="domain" description="Peptidase C14 caspase" evidence="1">
    <location>
        <begin position="34"/>
        <end position="109"/>
    </location>
</feature>
<dbReference type="PANTHER" id="PTHR22576:SF37">
    <property type="entry name" value="MUCOSA-ASSOCIATED LYMPHOID TISSUE LYMPHOMA TRANSLOCATION PROTEIN 1"/>
    <property type="match status" value="1"/>
</dbReference>
<dbReference type="Gene3D" id="3.40.50.1460">
    <property type="match status" value="1"/>
</dbReference>